<evidence type="ECO:0000313" key="2">
    <source>
        <dbReference type="Proteomes" id="UP000744676"/>
    </source>
</evidence>
<accession>A0ACB6V3M8</accession>
<name>A0ACB6V3M8_9ASCO</name>
<reference evidence="1 2" key="1">
    <citation type="journal article" date="2020" name="Front. Microbiol.">
        <title>Phenotypic and Genetic Characterization of the Cheese Ripening Yeast Geotrichum candidum.</title>
        <authorList>
            <person name="Perkins V."/>
            <person name="Vignola S."/>
            <person name="Lessard M.H."/>
            <person name="Plante P.L."/>
            <person name="Corbeil J."/>
            <person name="Dugat-Bony E."/>
            <person name="Frenette M."/>
            <person name="Labrie S."/>
        </authorList>
    </citation>
    <scope>NUCLEOTIDE SEQUENCE [LARGE SCALE GENOMIC DNA]</scope>
    <source>
        <strain evidence="1 2">LMA-1147</strain>
    </source>
</reference>
<gene>
    <name evidence="1" type="ORF">D0Z00_002644</name>
</gene>
<proteinExistence type="predicted"/>
<protein>
    <submittedName>
        <fullName evidence="1">Uncharacterized protein</fullName>
    </submittedName>
</protein>
<keyword evidence="2" id="KW-1185">Reference proteome</keyword>
<comment type="caution">
    <text evidence="1">The sequence shown here is derived from an EMBL/GenBank/DDBJ whole genome shotgun (WGS) entry which is preliminary data.</text>
</comment>
<organism evidence="1 2">
    <name type="scientific">Geotrichum galactomycetum</name>
    <dbReference type="NCBI Taxonomy" id="27317"/>
    <lineage>
        <taxon>Eukaryota</taxon>
        <taxon>Fungi</taxon>
        <taxon>Dikarya</taxon>
        <taxon>Ascomycota</taxon>
        <taxon>Saccharomycotina</taxon>
        <taxon>Dipodascomycetes</taxon>
        <taxon>Dipodascales</taxon>
        <taxon>Dipodascaceae</taxon>
        <taxon>Geotrichum</taxon>
    </lineage>
</organism>
<dbReference type="EMBL" id="QVQA01000079">
    <property type="protein sequence ID" value="KAF5096843.1"/>
    <property type="molecule type" value="Genomic_DNA"/>
</dbReference>
<sequence>MDPLEEQAQEIEVLESIYPDELENVGEKWINPDHDEYDEDEDDEEDEEEQLPGVAPALLELNQKDCLSLHKILEASAEENIGMASVFTLASTVKEEAEAIVQAKFDAAEQERVKEMLRQEAEEQKKFIGTPVTVESFKEWRLKFRAEFKLDEKDHVHTVYDSKGQARLTGRQMFERGISNIDEDEELETGVGNLKV</sequence>
<evidence type="ECO:0000313" key="1">
    <source>
        <dbReference type="EMBL" id="KAF5096843.1"/>
    </source>
</evidence>
<dbReference type="Proteomes" id="UP000744676">
    <property type="component" value="Unassembled WGS sequence"/>
</dbReference>